<keyword evidence="2" id="KW-1185">Reference proteome</keyword>
<comment type="caution">
    <text evidence="1">The sequence shown here is derived from an EMBL/GenBank/DDBJ whole genome shotgun (WGS) entry which is preliminary data.</text>
</comment>
<protein>
    <submittedName>
        <fullName evidence="1">Uncharacterized protein</fullName>
    </submittedName>
</protein>
<gene>
    <name evidence="1" type="ORF">EYF80_040652</name>
</gene>
<evidence type="ECO:0000313" key="1">
    <source>
        <dbReference type="EMBL" id="TNN49154.1"/>
    </source>
</evidence>
<evidence type="ECO:0000313" key="2">
    <source>
        <dbReference type="Proteomes" id="UP000314294"/>
    </source>
</evidence>
<dbReference type="EMBL" id="SRLO01000667">
    <property type="protein sequence ID" value="TNN49154.1"/>
    <property type="molecule type" value="Genomic_DNA"/>
</dbReference>
<dbReference type="AlphaFoldDB" id="A0A4Z2G8L4"/>
<name>A0A4Z2G8L4_9TELE</name>
<sequence length="70" mass="7697">MSSTANAELKSVSLRIRRAALRQEAVVRSPEVLSASNQAMRHSTDSWVVGLMRVSVGLRSIVYAPVPCNW</sequence>
<proteinExistence type="predicted"/>
<accession>A0A4Z2G8L4</accession>
<dbReference type="Proteomes" id="UP000314294">
    <property type="component" value="Unassembled WGS sequence"/>
</dbReference>
<reference evidence="1 2" key="1">
    <citation type="submission" date="2019-03" db="EMBL/GenBank/DDBJ databases">
        <title>First draft genome of Liparis tanakae, snailfish: a comprehensive survey of snailfish specific genes.</title>
        <authorList>
            <person name="Kim W."/>
            <person name="Song I."/>
            <person name="Jeong J.-H."/>
            <person name="Kim D."/>
            <person name="Kim S."/>
            <person name="Ryu S."/>
            <person name="Song J.Y."/>
            <person name="Lee S.K."/>
        </authorList>
    </citation>
    <scope>NUCLEOTIDE SEQUENCE [LARGE SCALE GENOMIC DNA]</scope>
    <source>
        <tissue evidence="1">Muscle</tissue>
    </source>
</reference>
<organism evidence="1 2">
    <name type="scientific">Liparis tanakae</name>
    <name type="common">Tanaka's snailfish</name>
    <dbReference type="NCBI Taxonomy" id="230148"/>
    <lineage>
        <taxon>Eukaryota</taxon>
        <taxon>Metazoa</taxon>
        <taxon>Chordata</taxon>
        <taxon>Craniata</taxon>
        <taxon>Vertebrata</taxon>
        <taxon>Euteleostomi</taxon>
        <taxon>Actinopterygii</taxon>
        <taxon>Neopterygii</taxon>
        <taxon>Teleostei</taxon>
        <taxon>Neoteleostei</taxon>
        <taxon>Acanthomorphata</taxon>
        <taxon>Eupercaria</taxon>
        <taxon>Perciformes</taxon>
        <taxon>Cottioidei</taxon>
        <taxon>Cottales</taxon>
        <taxon>Liparidae</taxon>
        <taxon>Liparis</taxon>
    </lineage>
</organism>